<proteinExistence type="predicted"/>
<evidence type="ECO:0000313" key="2">
    <source>
        <dbReference type="EMBL" id="CAM96157.1"/>
    </source>
</evidence>
<gene>
    <name evidence="2" type="ordered locus">pQBR0125</name>
</gene>
<feature type="region of interest" description="Disordered" evidence="1">
    <location>
        <begin position="313"/>
        <end position="338"/>
    </location>
</feature>
<dbReference type="PATRIC" id="fig|216595.4.peg.79"/>
<accession>A4V7N4</accession>
<feature type="compositionally biased region" description="Pro residues" evidence="1">
    <location>
        <begin position="318"/>
        <end position="336"/>
    </location>
</feature>
<dbReference type="SUPFAM" id="SSF49373">
    <property type="entry name" value="Invasin/intimin cell-adhesion fragments"/>
    <property type="match status" value="1"/>
</dbReference>
<dbReference type="InterPro" id="IPR008964">
    <property type="entry name" value="Invasin/intimin_cell_adhesion"/>
</dbReference>
<dbReference type="EMBL" id="AM235768">
    <property type="protein sequence ID" value="CAM96157.1"/>
    <property type="molecule type" value="Genomic_DNA"/>
</dbReference>
<dbReference type="Proteomes" id="UP000002332">
    <property type="component" value="Plasmid pQBR103"/>
</dbReference>
<name>A4V7N4_PSEFS</name>
<organism evidence="2 3">
    <name type="scientific">Pseudomonas fluorescens (strain SBW25)</name>
    <dbReference type="NCBI Taxonomy" id="216595"/>
    <lineage>
        <taxon>Bacteria</taxon>
        <taxon>Pseudomonadati</taxon>
        <taxon>Pseudomonadota</taxon>
        <taxon>Gammaproteobacteria</taxon>
        <taxon>Pseudomonadales</taxon>
        <taxon>Pseudomonadaceae</taxon>
        <taxon>Pseudomonas</taxon>
    </lineage>
</organism>
<dbReference type="Gene3D" id="2.60.40.10">
    <property type="entry name" value="Immunoglobulins"/>
    <property type="match status" value="1"/>
</dbReference>
<evidence type="ECO:0000256" key="1">
    <source>
        <dbReference type="SAM" id="MobiDB-lite"/>
    </source>
</evidence>
<reference evidence="2 3" key="1">
    <citation type="journal article" date="2007" name="ISME J.">
        <title>Sequence-based analysis of pQBR103; a representative of a unique, transfer-proficient mega plasmid resident in the microbial community of sugar beet.</title>
        <authorList>
            <person name="Tett A."/>
            <person name="Spiers A.J."/>
            <person name="Crossman L.C."/>
            <person name="Ager D."/>
            <person name="Ciric L."/>
            <person name="Dow J.M."/>
            <person name="Fry J.C."/>
            <person name="Harris D."/>
            <person name="Lilley A."/>
            <person name="Oliver A."/>
            <person name="Parkhill J."/>
            <person name="Quail M.A."/>
            <person name="Rainey P.B."/>
            <person name="Saunders N.J."/>
            <person name="Seeger K."/>
            <person name="Snyder L.A.S."/>
            <person name="Squares R."/>
            <person name="Thomas C.M."/>
            <person name="Turner S.L."/>
            <person name="Zhang X.-X."/>
            <person name="Field D."/>
            <person name="Bailey M.J."/>
        </authorList>
    </citation>
    <scope>NUCLEOTIDE SEQUENCE [LARGE SCALE GENOMIC DNA]</scope>
    <source>
        <strain evidence="2 3">SBW25</strain>
    </source>
</reference>
<geneLocation type="plasmid" evidence="2 3">
    <name>pQBR103</name>
</geneLocation>
<evidence type="ECO:0000313" key="3">
    <source>
        <dbReference type="Proteomes" id="UP000002332"/>
    </source>
</evidence>
<dbReference type="AlphaFoldDB" id="A4V7N4"/>
<sequence>MSRPFCCNPVLAALRLTRKLTTPCSYSLDSDLYAHVVTGNSVGVFWVAIKKNGCDPLLKLPYLWPLFMHHDASKNLIVRMGAFSLTFVLLTVFKPSFGLAEGTWQGIRISGSGASGWQPVVCENGNGWRTCEMPINITLTASPPSIPADGSTTTITATVTDYFGVSVGQGTLVNWYTNLGNLDGVASPTSPDGVASIRLTSVPVVAPATVTAVVASDGVQATIVIPFNDVWIPAPSLYTAWANYGSPYNCSPWSPSAAEVSAGTTFTQSTNCSQAQIAYRQDREQSRTSGTFRNVGQPVQLSQLVGVTLNQTAVGSKQPPPAPAPPPPPPAPPPTASHPWTQCFFELEPTLTSGSYVWSLASDGNDASTVAWNSFFVLGISTRAATSMVIDGVTYYRGAYKQNSGTAENYEVCR</sequence>
<dbReference type="InterPro" id="IPR013783">
    <property type="entry name" value="Ig-like_fold"/>
</dbReference>
<evidence type="ECO:0008006" key="4">
    <source>
        <dbReference type="Google" id="ProtNLM"/>
    </source>
</evidence>
<keyword evidence="2" id="KW-0614">Plasmid</keyword>
<protein>
    <recommendedName>
        <fullName evidence="4">Big-1 domain-containing protein</fullName>
    </recommendedName>
</protein>